<dbReference type="KEGG" id="aau:AAur_1808"/>
<dbReference type="HOGENOM" id="CLU_008681_4_0_11"/>
<dbReference type="GO" id="GO:0005524">
    <property type="term" value="F:ATP binding"/>
    <property type="evidence" value="ECO:0007669"/>
    <property type="project" value="UniProtKB-KW"/>
</dbReference>
<evidence type="ECO:0000313" key="4">
    <source>
        <dbReference type="Proteomes" id="UP000000637"/>
    </source>
</evidence>
<keyword evidence="2" id="KW-0067">ATP-binding</keyword>
<dbReference type="GO" id="GO:0016887">
    <property type="term" value="F:ATP hydrolysis activity"/>
    <property type="evidence" value="ECO:0007669"/>
    <property type="project" value="InterPro"/>
</dbReference>
<name>A1R5Q5_PAEAT</name>
<dbReference type="STRING" id="290340.AAur_1808"/>
<proteinExistence type="predicted"/>
<dbReference type="PANTHER" id="PTHR12169">
    <property type="entry name" value="ATPASE N2B"/>
    <property type="match status" value="1"/>
</dbReference>
<dbReference type="eggNOG" id="COG1485">
    <property type="taxonomic scope" value="Bacteria"/>
</dbReference>
<dbReference type="Pfam" id="PF03969">
    <property type="entry name" value="AFG1_ATPase"/>
    <property type="match status" value="1"/>
</dbReference>
<dbReference type="GO" id="GO:0005737">
    <property type="term" value="C:cytoplasm"/>
    <property type="evidence" value="ECO:0007669"/>
    <property type="project" value="TreeGrafter"/>
</dbReference>
<reference evidence="3 4" key="1">
    <citation type="journal article" date="2006" name="PLoS Genet.">
        <title>Secrets of soil survival revealed by the genome sequence of Arthrobacter aurescens TC1.</title>
        <authorList>
            <person name="Mongodin E.F."/>
            <person name="Shapir N."/>
            <person name="Daugherty S.C."/>
            <person name="DeBoy R.T."/>
            <person name="Emerson J.B."/>
            <person name="Shvartzbeyn A."/>
            <person name="Radune D."/>
            <person name="Vamathevan J."/>
            <person name="Riggs F."/>
            <person name="Grinberg V."/>
            <person name="Khouri H."/>
            <person name="Wackett L.P."/>
            <person name="Nelson K.E."/>
            <person name="Sadowsky M.J."/>
        </authorList>
    </citation>
    <scope>NUCLEOTIDE SEQUENCE [LARGE SCALE GENOMIC DNA]</scope>
    <source>
        <strain evidence="3 4">TC1</strain>
    </source>
</reference>
<evidence type="ECO:0000256" key="2">
    <source>
        <dbReference type="ARBA" id="ARBA00022840"/>
    </source>
</evidence>
<dbReference type="Gene3D" id="3.40.50.300">
    <property type="entry name" value="P-loop containing nucleotide triphosphate hydrolases"/>
    <property type="match status" value="1"/>
</dbReference>
<keyword evidence="4" id="KW-1185">Reference proteome</keyword>
<dbReference type="PANTHER" id="PTHR12169:SF6">
    <property type="entry name" value="AFG1-LIKE ATPASE"/>
    <property type="match status" value="1"/>
</dbReference>
<dbReference type="EMBL" id="CP000474">
    <property type="protein sequence ID" value="ABM06703.1"/>
    <property type="molecule type" value="Genomic_DNA"/>
</dbReference>
<gene>
    <name evidence="3" type="ordered locus">AAur_1808</name>
</gene>
<sequence length="383" mass="41630">MLPCGHTVKHGLGHVTVLRVSDAGILAGDLKPKERTTVVKIEQLAARTPAVSVEELLKGFYPSPRFGEVSFDSYRPDPSQPSQANAVKLLSGFADGVGNGDGGGLFKKLFAKKAPATRAGIYLDGGFGVGKTHLLASLWHRSPGPKAFGTFVEYTNLVGALSFRKTVEALSSYKLVCIDEFELDDPGDTVLMSRLMRELADAGVKLAATSNTLPGSLGEGRFAAVDFQREIQVLADQFDVVRIDGEDFRHRGLPAAPAPLKTEELKHRMRAEFDGKTVAVDDFGTLVNHLAAVHPSRYRQLISGVEAVVWSDVETITEQAVALRFVVLADRLYDKDVPILASGVPFDKLFTEEMMTGGYTKKYFRAVSRLTALAREAQNHEPA</sequence>
<dbReference type="SUPFAM" id="SSF52540">
    <property type="entry name" value="P-loop containing nucleoside triphosphate hydrolases"/>
    <property type="match status" value="1"/>
</dbReference>
<protein>
    <submittedName>
        <fullName evidence="3">ATPase, AFG1 family protein</fullName>
    </submittedName>
</protein>
<accession>A1R5Q5</accession>
<dbReference type="InterPro" id="IPR027417">
    <property type="entry name" value="P-loop_NTPase"/>
</dbReference>
<evidence type="ECO:0000256" key="1">
    <source>
        <dbReference type="ARBA" id="ARBA00022741"/>
    </source>
</evidence>
<evidence type="ECO:0000313" key="3">
    <source>
        <dbReference type="EMBL" id="ABM06703.1"/>
    </source>
</evidence>
<dbReference type="InterPro" id="IPR005654">
    <property type="entry name" value="ATPase_AFG1-like"/>
</dbReference>
<dbReference type="NCBIfam" id="NF040713">
    <property type="entry name" value="ZapE"/>
    <property type="match status" value="1"/>
</dbReference>
<keyword evidence="1" id="KW-0547">Nucleotide-binding</keyword>
<organism evidence="3 4">
    <name type="scientific">Paenarthrobacter aurescens (strain TC1)</name>
    <dbReference type="NCBI Taxonomy" id="290340"/>
    <lineage>
        <taxon>Bacteria</taxon>
        <taxon>Bacillati</taxon>
        <taxon>Actinomycetota</taxon>
        <taxon>Actinomycetes</taxon>
        <taxon>Micrococcales</taxon>
        <taxon>Micrococcaceae</taxon>
        <taxon>Paenarthrobacter</taxon>
    </lineage>
</organism>
<dbReference type="Proteomes" id="UP000000637">
    <property type="component" value="Chromosome"/>
</dbReference>
<dbReference type="AlphaFoldDB" id="A1R5Q5"/>